<dbReference type="WBParaSite" id="JU765_v2.g12822.t1">
    <property type="protein sequence ID" value="JU765_v2.g12822.t1"/>
    <property type="gene ID" value="JU765_v2.g12822"/>
</dbReference>
<reference evidence="2" key="1">
    <citation type="submission" date="2022-11" db="UniProtKB">
        <authorList>
            <consortium name="WormBaseParasite"/>
        </authorList>
    </citation>
    <scope>IDENTIFICATION</scope>
</reference>
<evidence type="ECO:0000313" key="2">
    <source>
        <dbReference type="WBParaSite" id="JU765_v2.g12822.t1"/>
    </source>
</evidence>
<evidence type="ECO:0000313" key="1">
    <source>
        <dbReference type="Proteomes" id="UP000887576"/>
    </source>
</evidence>
<sequence>MQKPAEEVPKNVGKHRSRREVELAEAQKPSLPRISTQTAVTPTSSQLKPVKVAESLPSDTSEELISQPSQIPTLKVNVNELLRIGSVLERYGIDEQRRKAFEWIALHRNAANQNNTEFAYNLMVTLGDLPVEQKLAERALQCLVQEGALSDAEFFAHFSGLVSNAADAQLTVAQLAHLMSIYGMRYQL</sequence>
<dbReference type="Proteomes" id="UP000887576">
    <property type="component" value="Unplaced"/>
</dbReference>
<protein>
    <submittedName>
        <fullName evidence="2">Pentatricopeptide repeat-containing protein</fullName>
    </submittedName>
</protein>
<name>A0AC34Q4S0_9BILA</name>
<proteinExistence type="predicted"/>
<organism evidence="1 2">
    <name type="scientific">Panagrolaimus sp. JU765</name>
    <dbReference type="NCBI Taxonomy" id="591449"/>
    <lineage>
        <taxon>Eukaryota</taxon>
        <taxon>Metazoa</taxon>
        <taxon>Ecdysozoa</taxon>
        <taxon>Nematoda</taxon>
        <taxon>Chromadorea</taxon>
        <taxon>Rhabditida</taxon>
        <taxon>Tylenchina</taxon>
        <taxon>Panagrolaimomorpha</taxon>
        <taxon>Panagrolaimoidea</taxon>
        <taxon>Panagrolaimidae</taxon>
        <taxon>Panagrolaimus</taxon>
    </lineage>
</organism>
<accession>A0AC34Q4S0</accession>